<sequence length="191" mass="21786">MKKPAGVFISLYLVCTISGIICDQFDSCKSLYKKCSTDCECCYSKCSFSWFSFRSYCNDNTNLLTPITSFFSSKDQTGICSYNAPENMTISDRMYKIHGLNAAHALLEPGTIVEVRLNDKKLMVTINDNPSTKKGVILEFSRETAKVLNIENGTKTRCTIIVPRLENTSYYKYLNYILPYMSLFSFLFKML</sequence>
<accession>A0AAV0W6W5</accession>
<dbReference type="AlphaFoldDB" id="A0AAV0W6W5"/>
<dbReference type="InterPro" id="IPR036908">
    <property type="entry name" value="RlpA-like_sf"/>
</dbReference>
<gene>
    <name evidence="2" type="ORF">MEUPH1_LOCUS7845</name>
</gene>
<proteinExistence type="predicted"/>
<dbReference type="Proteomes" id="UP001160148">
    <property type="component" value="Unassembled WGS sequence"/>
</dbReference>
<keyword evidence="3" id="KW-1185">Reference proteome</keyword>
<dbReference type="EMBL" id="CARXXK010000001">
    <property type="protein sequence ID" value="CAI6351508.1"/>
    <property type="molecule type" value="Genomic_DNA"/>
</dbReference>
<evidence type="ECO:0000313" key="2">
    <source>
        <dbReference type="EMBL" id="CAI6351508.1"/>
    </source>
</evidence>
<evidence type="ECO:0008006" key="4">
    <source>
        <dbReference type="Google" id="ProtNLM"/>
    </source>
</evidence>
<organism evidence="2 3">
    <name type="scientific">Macrosiphum euphorbiae</name>
    <name type="common">potato aphid</name>
    <dbReference type="NCBI Taxonomy" id="13131"/>
    <lineage>
        <taxon>Eukaryota</taxon>
        <taxon>Metazoa</taxon>
        <taxon>Ecdysozoa</taxon>
        <taxon>Arthropoda</taxon>
        <taxon>Hexapoda</taxon>
        <taxon>Insecta</taxon>
        <taxon>Pterygota</taxon>
        <taxon>Neoptera</taxon>
        <taxon>Paraneoptera</taxon>
        <taxon>Hemiptera</taxon>
        <taxon>Sternorrhyncha</taxon>
        <taxon>Aphidomorpha</taxon>
        <taxon>Aphidoidea</taxon>
        <taxon>Aphididae</taxon>
        <taxon>Macrosiphini</taxon>
        <taxon>Macrosiphum</taxon>
    </lineage>
</organism>
<keyword evidence="1" id="KW-0732">Signal</keyword>
<reference evidence="2 3" key="1">
    <citation type="submission" date="2023-01" db="EMBL/GenBank/DDBJ databases">
        <authorList>
            <person name="Whitehead M."/>
        </authorList>
    </citation>
    <scope>NUCLEOTIDE SEQUENCE [LARGE SCALE GENOMIC DNA]</scope>
</reference>
<feature type="chain" id="PRO_5043998690" description="RlpA-like protein double-psi beta-barrel domain-containing protein" evidence="1">
    <location>
        <begin position="20"/>
        <end position="191"/>
    </location>
</feature>
<dbReference type="Gene3D" id="2.40.40.10">
    <property type="entry name" value="RlpA-like domain"/>
    <property type="match status" value="1"/>
</dbReference>
<comment type="caution">
    <text evidence="2">The sequence shown here is derived from an EMBL/GenBank/DDBJ whole genome shotgun (WGS) entry which is preliminary data.</text>
</comment>
<name>A0AAV0W6W5_9HEMI</name>
<evidence type="ECO:0000313" key="3">
    <source>
        <dbReference type="Proteomes" id="UP001160148"/>
    </source>
</evidence>
<protein>
    <recommendedName>
        <fullName evidence="4">RlpA-like protein double-psi beta-barrel domain-containing protein</fullName>
    </recommendedName>
</protein>
<feature type="signal peptide" evidence="1">
    <location>
        <begin position="1"/>
        <end position="19"/>
    </location>
</feature>
<evidence type="ECO:0000256" key="1">
    <source>
        <dbReference type="SAM" id="SignalP"/>
    </source>
</evidence>